<gene>
    <name evidence="8" type="ORF">FB564_3135</name>
    <name evidence="7" type="ORF">Sar04_26630</name>
</gene>
<evidence type="ECO:0000313" key="7">
    <source>
        <dbReference type="EMBL" id="GIM85927.1"/>
    </source>
</evidence>
<dbReference type="RefSeq" id="WP_016812942.1">
    <property type="nucleotide sequence ID" value="NZ_BOQM01000017.1"/>
</dbReference>
<dbReference type="Proteomes" id="UP000315983">
    <property type="component" value="Unassembled WGS sequence"/>
</dbReference>
<reference evidence="7 10" key="2">
    <citation type="submission" date="2021-03" db="EMBL/GenBank/DDBJ databases">
        <title>Whole genome shotgun sequence of Salinispora arenicola NBRC 105043.</title>
        <authorList>
            <person name="Komaki H."/>
            <person name="Tamura T."/>
        </authorList>
    </citation>
    <scope>NUCLEOTIDE SEQUENCE [LARGE SCALE GENOMIC DNA]</scope>
    <source>
        <strain evidence="7 10">NBRC 105043</strain>
    </source>
</reference>
<dbReference type="PANTHER" id="PTHR43806">
    <property type="entry name" value="PEPTIDASE S8"/>
    <property type="match status" value="1"/>
</dbReference>
<dbReference type="InterPro" id="IPR023828">
    <property type="entry name" value="Peptidase_S8_Ser-AS"/>
</dbReference>
<feature type="active site" description="Charge relay system" evidence="5">
    <location>
        <position position="347"/>
    </location>
</feature>
<protein>
    <submittedName>
        <fullName evidence="8">Subtilase family protein</fullName>
    </submittedName>
</protein>
<dbReference type="PROSITE" id="PS00138">
    <property type="entry name" value="SUBTILASE_SER"/>
    <property type="match status" value="1"/>
</dbReference>
<sequence length="392" mass="41204">MPPSPERISRFAARRRARLEGLPKLAHTDAGGGSRAWFVADELLVIDDSRREVERYLGRARAAQPGAGDEELMPGLRRYRAPGLDVPTAVRALRSDRPAGRQTVCPNHVFLSSPFNQGGPFGPPAPTAAATLKTPAETDRVAVSIVDTGFWTDTPLPVDYLASDGVEVETETDVDNDGLLDGDVGHANFIGGVIANHTDRAVLRVVRTLDTFGVCTEDELIASLGRVHPDTKVINLSLGGYTADGTAPLGVQAALQQALSGLDRVVVAAAGNDGNRSDPFWPAAFAGAGESWSGQVVAVAAHDGVDLCSWSNAGSWVSLVAPGQDVRSTYIDHALFPEGWAQWSGTSFAAPRVAAEITARIDAQVGAVAATNQFMADVAAANQQFGGHLGLI</sequence>
<dbReference type="InterPro" id="IPR036852">
    <property type="entry name" value="Peptidase_S8/S53_dom_sf"/>
</dbReference>
<dbReference type="InterPro" id="IPR000209">
    <property type="entry name" value="Peptidase_S8/S53_dom"/>
</dbReference>
<evidence type="ECO:0000313" key="9">
    <source>
        <dbReference type="Proteomes" id="UP000315983"/>
    </source>
</evidence>
<dbReference type="SUPFAM" id="SSF52743">
    <property type="entry name" value="Subtilisin-like"/>
    <property type="match status" value="1"/>
</dbReference>
<proteinExistence type="inferred from homology"/>
<dbReference type="AlphaFoldDB" id="A0A542XQM4"/>
<evidence type="ECO:0000313" key="8">
    <source>
        <dbReference type="EMBL" id="TQL37963.1"/>
    </source>
</evidence>
<keyword evidence="2 5" id="KW-0645">Protease</keyword>
<comment type="caution">
    <text evidence="8">The sequence shown here is derived from an EMBL/GenBank/DDBJ whole genome shotgun (WGS) entry which is preliminary data.</text>
</comment>
<dbReference type="CDD" id="cd00306">
    <property type="entry name" value="Peptidases_S8_S53"/>
    <property type="match status" value="1"/>
</dbReference>
<evidence type="ECO:0000313" key="10">
    <source>
        <dbReference type="Proteomes" id="UP000677457"/>
    </source>
</evidence>
<dbReference type="GO" id="GO:0006508">
    <property type="term" value="P:proteolysis"/>
    <property type="evidence" value="ECO:0007669"/>
    <property type="project" value="UniProtKB-KW"/>
</dbReference>
<dbReference type="EMBL" id="BOQM01000017">
    <property type="protein sequence ID" value="GIM85927.1"/>
    <property type="molecule type" value="Genomic_DNA"/>
</dbReference>
<dbReference type="GO" id="GO:0004252">
    <property type="term" value="F:serine-type endopeptidase activity"/>
    <property type="evidence" value="ECO:0007669"/>
    <property type="project" value="UniProtKB-UniRule"/>
</dbReference>
<dbReference type="GeneID" id="93772353"/>
<comment type="similarity">
    <text evidence="1 5">Belongs to the peptidase S8 family.</text>
</comment>
<reference evidence="8 9" key="1">
    <citation type="submission" date="2019-06" db="EMBL/GenBank/DDBJ databases">
        <title>Sequencing the genomes of 1000 actinobacteria strains.</title>
        <authorList>
            <person name="Klenk H.-P."/>
        </authorList>
    </citation>
    <scope>NUCLEOTIDE SEQUENCE [LARGE SCALE GENOMIC DNA]</scope>
    <source>
        <strain evidence="8 9">DSM 44819</strain>
    </source>
</reference>
<evidence type="ECO:0000259" key="6">
    <source>
        <dbReference type="Pfam" id="PF00082"/>
    </source>
</evidence>
<keyword evidence="4 5" id="KW-0720">Serine protease</keyword>
<feature type="active site" description="Charge relay system" evidence="5">
    <location>
        <position position="186"/>
    </location>
</feature>
<evidence type="ECO:0000256" key="4">
    <source>
        <dbReference type="ARBA" id="ARBA00022825"/>
    </source>
</evidence>
<dbReference type="PROSITE" id="PS51892">
    <property type="entry name" value="SUBTILASE"/>
    <property type="match status" value="1"/>
</dbReference>
<organism evidence="8 9">
    <name type="scientific">Salinispora arenicola</name>
    <dbReference type="NCBI Taxonomy" id="168697"/>
    <lineage>
        <taxon>Bacteria</taxon>
        <taxon>Bacillati</taxon>
        <taxon>Actinomycetota</taxon>
        <taxon>Actinomycetes</taxon>
        <taxon>Micromonosporales</taxon>
        <taxon>Micromonosporaceae</taxon>
        <taxon>Salinispora</taxon>
    </lineage>
</organism>
<dbReference type="Gene3D" id="3.40.50.200">
    <property type="entry name" value="Peptidase S8/S53 domain"/>
    <property type="match status" value="1"/>
</dbReference>
<evidence type="ECO:0000256" key="5">
    <source>
        <dbReference type="PROSITE-ProRule" id="PRU01240"/>
    </source>
</evidence>
<feature type="active site" description="Charge relay system" evidence="5">
    <location>
        <position position="147"/>
    </location>
</feature>
<keyword evidence="3 5" id="KW-0378">Hydrolase</keyword>
<dbReference type="Proteomes" id="UP000677457">
    <property type="component" value="Unassembled WGS sequence"/>
</dbReference>
<name>A0A542XQM4_SALAC</name>
<evidence type="ECO:0000256" key="2">
    <source>
        <dbReference type="ARBA" id="ARBA00022670"/>
    </source>
</evidence>
<dbReference type="InterPro" id="IPR050131">
    <property type="entry name" value="Peptidase_S8_subtilisin-like"/>
</dbReference>
<evidence type="ECO:0000256" key="3">
    <source>
        <dbReference type="ARBA" id="ARBA00022801"/>
    </source>
</evidence>
<dbReference type="Pfam" id="PF00082">
    <property type="entry name" value="Peptidase_S8"/>
    <property type="match status" value="1"/>
</dbReference>
<evidence type="ECO:0000256" key="1">
    <source>
        <dbReference type="ARBA" id="ARBA00011073"/>
    </source>
</evidence>
<accession>A0A542XQM4</accession>
<dbReference type="PANTHER" id="PTHR43806:SF11">
    <property type="entry name" value="CEREVISIN-RELATED"/>
    <property type="match status" value="1"/>
</dbReference>
<dbReference type="EMBL" id="VFOL01000001">
    <property type="protein sequence ID" value="TQL37963.1"/>
    <property type="molecule type" value="Genomic_DNA"/>
</dbReference>
<keyword evidence="10" id="KW-1185">Reference proteome</keyword>
<feature type="domain" description="Peptidase S8/S53" evidence="6">
    <location>
        <begin position="140"/>
        <end position="355"/>
    </location>
</feature>